<dbReference type="InterPro" id="IPR025501">
    <property type="entry name" value="MinD_FleN"/>
</dbReference>
<evidence type="ECO:0000256" key="1">
    <source>
        <dbReference type="ARBA" id="ARBA00022741"/>
    </source>
</evidence>
<dbReference type="InterPro" id="IPR050625">
    <property type="entry name" value="ParA/MinD_ATPase"/>
</dbReference>
<dbReference type="SUPFAM" id="SSF52540">
    <property type="entry name" value="P-loop containing nucleoside triphosphate hydrolases"/>
    <property type="match status" value="1"/>
</dbReference>
<dbReference type="AlphaFoldDB" id="A0A1H3J931"/>
<keyword evidence="5" id="KW-1185">Reference proteome</keyword>
<dbReference type="CDD" id="cd02038">
    <property type="entry name" value="FlhG-like"/>
    <property type="match status" value="1"/>
</dbReference>
<dbReference type="InterPro" id="IPR027417">
    <property type="entry name" value="P-loop_NTPase"/>
</dbReference>
<gene>
    <name evidence="4" type="ORF">SAMN05421644_1546</name>
</gene>
<dbReference type="STRING" id="61595.SAMN05421644_1546"/>
<dbReference type="PIRSF" id="PIRSF003092">
    <property type="entry name" value="MinD"/>
    <property type="match status" value="1"/>
</dbReference>
<dbReference type="Proteomes" id="UP000198672">
    <property type="component" value="Unassembled WGS sequence"/>
</dbReference>
<dbReference type="Pfam" id="PF01656">
    <property type="entry name" value="CbiA"/>
    <property type="match status" value="1"/>
</dbReference>
<name>A0A1H3J931_ALLWA</name>
<dbReference type="GO" id="GO:0009898">
    <property type="term" value="C:cytoplasmic side of plasma membrane"/>
    <property type="evidence" value="ECO:0007669"/>
    <property type="project" value="TreeGrafter"/>
</dbReference>
<dbReference type="InterPro" id="IPR033875">
    <property type="entry name" value="FlhG"/>
</dbReference>
<keyword evidence="4" id="KW-0282">Flagellum</keyword>
<evidence type="ECO:0000259" key="3">
    <source>
        <dbReference type="Pfam" id="PF01656"/>
    </source>
</evidence>
<dbReference type="Gene3D" id="3.40.50.300">
    <property type="entry name" value="P-loop containing nucleotide triphosphate hydrolases"/>
    <property type="match status" value="1"/>
</dbReference>
<dbReference type="GO" id="GO:0005524">
    <property type="term" value="F:ATP binding"/>
    <property type="evidence" value="ECO:0007669"/>
    <property type="project" value="UniProtKB-KW"/>
</dbReference>
<keyword evidence="4" id="KW-0969">Cilium</keyword>
<accession>A0A1H3J931</accession>
<dbReference type="EMBL" id="FNOW01000054">
    <property type="protein sequence ID" value="SDY36297.1"/>
    <property type="molecule type" value="Genomic_DNA"/>
</dbReference>
<evidence type="ECO:0000313" key="5">
    <source>
        <dbReference type="Proteomes" id="UP000198672"/>
    </source>
</evidence>
<sequence length="276" mass="29661">MQPTRNRPFLSIAIASGKGGVGKTNVAVNLSVALARLERHVMLFDADLGLANADLMLGLRPTKTLHDLVAGRVEHLEEILLPGPDGLLLVPSASGIGSMANLTPAEHLGLIRAFSSYDKPLDVLVVDTAAGVNDAVTSFCKAVQQVFVVVCDEPASLTDAYALIKVLHQDHGIRRFRVICNMLRDGDSGQRLMRKLMSVCTNYLPDVVLESAAMIPADDKLRLAVQKRQPVVSLYPGSPSARAFTDLARWIDTAHTSTQDVGGIGFFIERLLQGAG</sequence>
<evidence type="ECO:0000313" key="4">
    <source>
        <dbReference type="EMBL" id="SDY36297.1"/>
    </source>
</evidence>
<dbReference type="GO" id="GO:0051782">
    <property type="term" value="P:negative regulation of cell division"/>
    <property type="evidence" value="ECO:0007669"/>
    <property type="project" value="TreeGrafter"/>
</dbReference>
<keyword evidence="4" id="KW-0966">Cell projection</keyword>
<feature type="domain" description="CobQ/CobB/MinD/ParA nucleotide binding" evidence="3">
    <location>
        <begin position="12"/>
        <end position="231"/>
    </location>
</feature>
<dbReference type="PANTHER" id="PTHR43384:SF4">
    <property type="entry name" value="CELLULOSE BIOSYNTHESIS PROTEIN BCSQ-RELATED"/>
    <property type="match status" value="1"/>
</dbReference>
<proteinExistence type="predicted"/>
<keyword evidence="2" id="KW-0067">ATP-binding</keyword>
<dbReference type="InterPro" id="IPR002586">
    <property type="entry name" value="CobQ/CobB/MinD/ParA_Nub-bd_dom"/>
</dbReference>
<reference evidence="5" key="1">
    <citation type="submission" date="2016-10" db="EMBL/GenBank/DDBJ databases">
        <authorList>
            <person name="Varghese N."/>
            <person name="Submissions S."/>
        </authorList>
    </citation>
    <scope>NUCLEOTIDE SEQUENCE [LARGE SCALE GENOMIC DNA]</scope>
    <source>
        <strain evidence="5">DSM 173</strain>
    </source>
</reference>
<dbReference type="OrthoDB" id="9816297at2"/>
<dbReference type="GO" id="GO:0005829">
    <property type="term" value="C:cytosol"/>
    <property type="evidence" value="ECO:0007669"/>
    <property type="project" value="TreeGrafter"/>
</dbReference>
<organism evidence="4 5">
    <name type="scientific">Allochromatium warmingii</name>
    <name type="common">Chromatium warmingii</name>
    <dbReference type="NCBI Taxonomy" id="61595"/>
    <lineage>
        <taxon>Bacteria</taxon>
        <taxon>Pseudomonadati</taxon>
        <taxon>Pseudomonadota</taxon>
        <taxon>Gammaproteobacteria</taxon>
        <taxon>Chromatiales</taxon>
        <taxon>Chromatiaceae</taxon>
        <taxon>Allochromatium</taxon>
    </lineage>
</organism>
<dbReference type="GO" id="GO:0016887">
    <property type="term" value="F:ATP hydrolysis activity"/>
    <property type="evidence" value="ECO:0007669"/>
    <property type="project" value="TreeGrafter"/>
</dbReference>
<protein>
    <submittedName>
        <fullName evidence="4">Flagellar biosynthesis protein FlhG</fullName>
    </submittedName>
</protein>
<dbReference type="PANTHER" id="PTHR43384">
    <property type="entry name" value="SEPTUM SITE-DETERMINING PROTEIN MIND HOMOLOG, CHLOROPLASTIC-RELATED"/>
    <property type="match status" value="1"/>
</dbReference>
<evidence type="ECO:0000256" key="2">
    <source>
        <dbReference type="ARBA" id="ARBA00022840"/>
    </source>
</evidence>
<dbReference type="RefSeq" id="WP_091335134.1">
    <property type="nucleotide sequence ID" value="NZ_FNOW01000054.1"/>
</dbReference>
<keyword evidence="1" id="KW-0547">Nucleotide-binding</keyword>